<feature type="domain" description="Leucine-binding protein" evidence="4">
    <location>
        <begin position="41"/>
        <end position="344"/>
    </location>
</feature>
<gene>
    <name evidence="5" type="ORF">H9Q79_08830</name>
</gene>
<protein>
    <submittedName>
        <fullName evidence="5">ABC transporter substrate-binding protein</fullName>
    </submittedName>
</protein>
<feature type="signal peptide" evidence="3">
    <location>
        <begin position="1"/>
        <end position="20"/>
    </location>
</feature>
<dbReference type="RefSeq" id="WP_118643083.1">
    <property type="nucleotide sequence ID" value="NZ_CP060635.1"/>
</dbReference>
<comment type="similarity">
    <text evidence="1">Belongs to the leucine-binding protein family.</text>
</comment>
<dbReference type="InterPro" id="IPR028082">
    <property type="entry name" value="Peripla_BP_I"/>
</dbReference>
<proteinExistence type="inferred from homology"/>
<sequence>MRKRTRAMMGVFLAATCAFATVATGCGGGGASAAGAEDDVLKIAVPIPLTGESAKAGKELQDTITMAFEEVDNKVGSYTIELDFVDATSDADKGALALEEGIVKRGDEVVLSSWNSSVAVAMVDVCNKYKVPWYFSSSSSSVINEKVEGKENSYLMSKIWPKSESLAIGYFALLQELIDNGEWDASRVKYAVFADDTDFGRVFGTTVKDSMPAFNGECVFEDYTAINVTDFYTSIAKIKESGADLAFVQLTNPAAGAAFIKQAKESNLPCLQTSDCLTEAANWYELTGDAATGTLVCRSKLVNDRAMEFAKAFEDKYGYTPSATTGGINYDGAKFLIKCIEECEKKYEKVNSETLYQFGKEVLQTGGITFDDSVLVTSYEYSADNGIDPIVDEDHFYFQVIQLDGDKEVVVWPEADREAPMFVPDYAK</sequence>
<keyword evidence="2 3" id="KW-0732">Signal</keyword>
<evidence type="ECO:0000256" key="2">
    <source>
        <dbReference type="ARBA" id="ARBA00022729"/>
    </source>
</evidence>
<evidence type="ECO:0000256" key="1">
    <source>
        <dbReference type="ARBA" id="ARBA00010062"/>
    </source>
</evidence>
<name>A0A7G9GHR7_9FIRM</name>
<dbReference type="InterPro" id="IPR028081">
    <property type="entry name" value="Leu-bd"/>
</dbReference>
<dbReference type="InterPro" id="IPR051010">
    <property type="entry name" value="BCAA_transport"/>
</dbReference>
<dbReference type="SUPFAM" id="SSF53822">
    <property type="entry name" value="Periplasmic binding protein-like I"/>
    <property type="match status" value="1"/>
</dbReference>
<organism evidence="5 6">
    <name type="scientific">Wansuia hejianensis</name>
    <dbReference type="NCBI Taxonomy" id="2763667"/>
    <lineage>
        <taxon>Bacteria</taxon>
        <taxon>Bacillati</taxon>
        <taxon>Bacillota</taxon>
        <taxon>Clostridia</taxon>
        <taxon>Lachnospirales</taxon>
        <taxon>Lachnospiraceae</taxon>
        <taxon>Wansuia</taxon>
    </lineage>
</organism>
<dbReference type="Pfam" id="PF13458">
    <property type="entry name" value="Peripla_BP_6"/>
    <property type="match status" value="1"/>
</dbReference>
<dbReference type="PROSITE" id="PS51257">
    <property type="entry name" value="PROKAR_LIPOPROTEIN"/>
    <property type="match status" value="1"/>
</dbReference>
<dbReference type="AlphaFoldDB" id="A0A7G9GHR7"/>
<dbReference type="KEGG" id="whj:H9Q79_08830"/>
<dbReference type="PANTHER" id="PTHR30483">
    <property type="entry name" value="LEUCINE-SPECIFIC-BINDING PROTEIN"/>
    <property type="match status" value="1"/>
</dbReference>
<evidence type="ECO:0000256" key="3">
    <source>
        <dbReference type="SAM" id="SignalP"/>
    </source>
</evidence>
<dbReference type="Proteomes" id="UP000515860">
    <property type="component" value="Chromosome"/>
</dbReference>
<accession>A0A7G9GHR7</accession>
<evidence type="ECO:0000259" key="4">
    <source>
        <dbReference type="Pfam" id="PF13458"/>
    </source>
</evidence>
<dbReference type="Gene3D" id="3.40.50.2300">
    <property type="match status" value="2"/>
</dbReference>
<evidence type="ECO:0000313" key="5">
    <source>
        <dbReference type="EMBL" id="QNM10349.1"/>
    </source>
</evidence>
<dbReference type="EMBL" id="CP060635">
    <property type="protein sequence ID" value="QNM10349.1"/>
    <property type="molecule type" value="Genomic_DNA"/>
</dbReference>
<keyword evidence="6" id="KW-1185">Reference proteome</keyword>
<reference evidence="5 6" key="1">
    <citation type="submission" date="2020-08" db="EMBL/GenBank/DDBJ databases">
        <authorList>
            <person name="Liu C."/>
            <person name="Sun Q."/>
        </authorList>
    </citation>
    <scope>NUCLEOTIDE SEQUENCE [LARGE SCALE GENOMIC DNA]</scope>
    <source>
        <strain evidence="5 6">NSJ-29</strain>
    </source>
</reference>
<dbReference type="PANTHER" id="PTHR30483:SF6">
    <property type="entry name" value="PERIPLASMIC BINDING PROTEIN OF ABC TRANSPORTER FOR NATURAL AMINO ACIDS"/>
    <property type="match status" value="1"/>
</dbReference>
<feature type="chain" id="PRO_5038732141" evidence="3">
    <location>
        <begin position="21"/>
        <end position="428"/>
    </location>
</feature>
<evidence type="ECO:0000313" key="6">
    <source>
        <dbReference type="Proteomes" id="UP000515860"/>
    </source>
</evidence>